<evidence type="ECO:0000256" key="1">
    <source>
        <dbReference type="SAM" id="Phobius"/>
    </source>
</evidence>
<gene>
    <name evidence="2" type="ORF">Abiwalacus_15070</name>
</gene>
<dbReference type="Proteomes" id="UP001062263">
    <property type="component" value="Chromosome"/>
</dbReference>
<keyword evidence="1" id="KW-0812">Transmembrane</keyword>
<keyword evidence="1" id="KW-1133">Transmembrane helix</keyword>
<sequence>MIQRTTRVTSIDKANSTVVSNSRNLNILLGLLGAGALATGAVATAKYLTRKDPKSEMGKIKLKLPGSRKDPNTAAEVELPIDMPGMSPTLIEGLNRGVRLQARKNVRANSFKRDPQTGKLVPYEEWKAQQVQKEQQPDNVIEFSKAASSSPGFAGYSCIKARIDFVFCSGNTWNHASPSAARMPSR</sequence>
<feature type="transmembrane region" description="Helical" evidence="1">
    <location>
        <begin position="27"/>
        <end position="49"/>
    </location>
</feature>
<name>A0ABN6QID0_9BACT</name>
<evidence type="ECO:0000313" key="2">
    <source>
        <dbReference type="EMBL" id="BDL43933.1"/>
    </source>
</evidence>
<organism evidence="2 3">
    <name type="scientific">Akkermansia biwaensis</name>
    <dbReference type="NCBI Taxonomy" id="2946555"/>
    <lineage>
        <taxon>Bacteria</taxon>
        <taxon>Pseudomonadati</taxon>
        <taxon>Verrucomicrobiota</taxon>
        <taxon>Verrucomicrobiia</taxon>
        <taxon>Verrucomicrobiales</taxon>
        <taxon>Akkermansiaceae</taxon>
        <taxon>Akkermansia</taxon>
    </lineage>
</organism>
<proteinExistence type="predicted"/>
<reference evidence="2" key="1">
    <citation type="submission" date="2022-06" db="EMBL/GenBank/DDBJ databases">
        <title>Akkermansia biwalacus sp. nov., an anaerobic mucin-degrading bacterium isolated from human intestine.</title>
        <authorList>
            <person name="Kobayashi Y."/>
            <person name="Inoue S."/>
            <person name="Kawahara T."/>
            <person name="Kohda N."/>
        </authorList>
    </citation>
    <scope>NUCLEOTIDE SEQUENCE</scope>
    <source>
        <strain evidence="2">WON2089</strain>
    </source>
</reference>
<accession>A0ABN6QID0</accession>
<evidence type="ECO:0000313" key="3">
    <source>
        <dbReference type="Proteomes" id="UP001062263"/>
    </source>
</evidence>
<keyword evidence="1" id="KW-0472">Membrane</keyword>
<keyword evidence="3" id="KW-1185">Reference proteome</keyword>
<protein>
    <submittedName>
        <fullName evidence="2">Uncharacterized protein</fullName>
    </submittedName>
</protein>
<dbReference type="EMBL" id="AP025943">
    <property type="protein sequence ID" value="BDL43933.1"/>
    <property type="molecule type" value="Genomic_DNA"/>
</dbReference>